<accession>A0A5N6U3B1</accession>
<reference evidence="1 2" key="1">
    <citation type="submission" date="2019-04" db="EMBL/GenBank/DDBJ databases">
        <title>Friends and foes A comparative genomics study of 23 Aspergillus species from section Flavi.</title>
        <authorList>
            <consortium name="DOE Joint Genome Institute"/>
            <person name="Kjaerbolling I."/>
            <person name="Vesth T."/>
            <person name="Frisvad J.C."/>
            <person name="Nybo J.L."/>
            <person name="Theobald S."/>
            <person name="Kildgaard S."/>
            <person name="Isbrandt T."/>
            <person name="Kuo A."/>
            <person name="Sato A."/>
            <person name="Lyhne E.K."/>
            <person name="Kogle M.E."/>
            <person name="Wiebenga A."/>
            <person name="Kun R.S."/>
            <person name="Lubbers R.J."/>
            <person name="Makela M.R."/>
            <person name="Barry K."/>
            <person name="Chovatia M."/>
            <person name="Clum A."/>
            <person name="Daum C."/>
            <person name="Haridas S."/>
            <person name="He G."/>
            <person name="LaButti K."/>
            <person name="Lipzen A."/>
            <person name="Mondo S."/>
            <person name="Riley R."/>
            <person name="Salamov A."/>
            <person name="Simmons B.A."/>
            <person name="Magnuson J.K."/>
            <person name="Henrissat B."/>
            <person name="Mortensen U.H."/>
            <person name="Larsen T.O."/>
            <person name="Devries R.P."/>
            <person name="Grigoriev I.V."/>
            <person name="Machida M."/>
            <person name="Baker S.E."/>
            <person name="Andersen M.R."/>
        </authorList>
    </citation>
    <scope>NUCLEOTIDE SEQUENCE [LARGE SCALE GENOMIC DNA]</scope>
    <source>
        <strain evidence="1 2">IBT 18842</strain>
    </source>
</reference>
<evidence type="ECO:0000313" key="2">
    <source>
        <dbReference type="Proteomes" id="UP000325780"/>
    </source>
</evidence>
<protein>
    <submittedName>
        <fullName evidence="1">Uncharacterized protein</fullName>
    </submittedName>
</protein>
<gene>
    <name evidence="1" type="ORF">BDV25DRAFT_137198</name>
</gene>
<name>A0A5N6U3B1_ASPAV</name>
<sequence>MPTVHFRGAPVILQSDIVQDITIGSQHVQLGGPPQNVTADVESVDAVPYPGPGLAAEEDVDFNPGELVAAFGGGGYVAFVQGDTQAIFHD</sequence>
<dbReference type="AlphaFoldDB" id="A0A5N6U3B1"/>
<keyword evidence="2" id="KW-1185">Reference proteome</keyword>
<organism evidence="1 2">
    <name type="scientific">Aspergillus avenaceus</name>
    <dbReference type="NCBI Taxonomy" id="36643"/>
    <lineage>
        <taxon>Eukaryota</taxon>
        <taxon>Fungi</taxon>
        <taxon>Dikarya</taxon>
        <taxon>Ascomycota</taxon>
        <taxon>Pezizomycotina</taxon>
        <taxon>Eurotiomycetes</taxon>
        <taxon>Eurotiomycetidae</taxon>
        <taxon>Eurotiales</taxon>
        <taxon>Aspergillaceae</taxon>
        <taxon>Aspergillus</taxon>
        <taxon>Aspergillus subgen. Circumdati</taxon>
    </lineage>
</organism>
<dbReference type="EMBL" id="ML742043">
    <property type="protein sequence ID" value="KAE8153127.1"/>
    <property type="molecule type" value="Genomic_DNA"/>
</dbReference>
<evidence type="ECO:0000313" key="1">
    <source>
        <dbReference type="EMBL" id="KAE8153127.1"/>
    </source>
</evidence>
<proteinExistence type="predicted"/>
<dbReference type="Proteomes" id="UP000325780">
    <property type="component" value="Unassembled WGS sequence"/>
</dbReference>